<gene>
    <name evidence="3" type="ORF">WJX72_000773</name>
</gene>
<feature type="compositionally biased region" description="Acidic residues" evidence="1">
    <location>
        <begin position="143"/>
        <end position="152"/>
    </location>
</feature>
<sequence length="497" mass="52978">MGAFKDVPAEDLSYRQLQQECTSLGVSAKGKKEELVARVHQARAAAAPATSGSNAASMRRAAANSGQASTQKPAAAEQPAAAAGKAQANATPAADKSTASRRHSVRVQAHTEPAPAASSQEEAVSAPHSHREDLHKAASLALPDEEEGEEEGASLRSSPKSSARRQSQQDTAHQGKSSLPWKGLLAALTILLVLLIAPQPQHAHDWRSAIAHGGQKAQQWSSHRTSHAQDWVKDLARQSSDTLHSVQARLSRTGADMWHAAREKLEALYKITRNGNEGAPIMKCTQQMDARVLDLILDDSSTWAGIKASLLDVWRGHKEDARKGTGVLLAGPSREACSAAAKAVAASLPIECARCMLLLKGEDMAGGGPDAAGGLQSTLARFLTRCPYGVVVLDGIQHVHPVVLPVLINALSEQGHFEQGGKPVEAWHALYIITLRVPPQILAQGDEEVLRSVTKKNLVKRLTAPRGDMDEPASDKTMAAADAFRRRLEHVAPLRGP</sequence>
<evidence type="ECO:0000259" key="2">
    <source>
        <dbReference type="PROSITE" id="PS50800"/>
    </source>
</evidence>
<feature type="region of interest" description="Disordered" evidence="1">
    <location>
        <begin position="40"/>
        <end position="177"/>
    </location>
</feature>
<dbReference type="Proteomes" id="UP001489004">
    <property type="component" value="Unassembled WGS sequence"/>
</dbReference>
<reference evidence="3 4" key="1">
    <citation type="journal article" date="2024" name="Nat. Commun.">
        <title>Phylogenomics reveals the evolutionary origins of lichenization in chlorophyte algae.</title>
        <authorList>
            <person name="Puginier C."/>
            <person name="Libourel C."/>
            <person name="Otte J."/>
            <person name="Skaloud P."/>
            <person name="Haon M."/>
            <person name="Grisel S."/>
            <person name="Petersen M."/>
            <person name="Berrin J.G."/>
            <person name="Delaux P.M."/>
            <person name="Dal Grande F."/>
            <person name="Keller J."/>
        </authorList>
    </citation>
    <scope>NUCLEOTIDE SEQUENCE [LARGE SCALE GENOMIC DNA]</scope>
    <source>
        <strain evidence="3 4">SAG 2043</strain>
    </source>
</reference>
<feature type="domain" description="SAP" evidence="2">
    <location>
        <begin position="9"/>
        <end position="43"/>
    </location>
</feature>
<name>A0AAW1QE38_9CHLO</name>
<evidence type="ECO:0000313" key="3">
    <source>
        <dbReference type="EMBL" id="KAK9819652.1"/>
    </source>
</evidence>
<evidence type="ECO:0000313" key="4">
    <source>
        <dbReference type="Proteomes" id="UP001489004"/>
    </source>
</evidence>
<proteinExistence type="predicted"/>
<dbReference type="InterPro" id="IPR003034">
    <property type="entry name" value="SAP_dom"/>
</dbReference>
<dbReference type="EMBL" id="JALJOR010000003">
    <property type="protein sequence ID" value="KAK9819652.1"/>
    <property type="molecule type" value="Genomic_DNA"/>
</dbReference>
<dbReference type="Gene3D" id="3.40.50.300">
    <property type="entry name" value="P-loop containing nucleotide triphosphate hydrolases"/>
    <property type="match status" value="1"/>
</dbReference>
<organism evidence="3 4">
    <name type="scientific">[Myrmecia] bisecta</name>
    <dbReference type="NCBI Taxonomy" id="41462"/>
    <lineage>
        <taxon>Eukaryota</taxon>
        <taxon>Viridiplantae</taxon>
        <taxon>Chlorophyta</taxon>
        <taxon>core chlorophytes</taxon>
        <taxon>Trebouxiophyceae</taxon>
        <taxon>Trebouxiales</taxon>
        <taxon>Trebouxiaceae</taxon>
        <taxon>Myrmecia</taxon>
    </lineage>
</organism>
<feature type="compositionally biased region" description="Polar residues" evidence="1">
    <location>
        <begin position="155"/>
        <end position="177"/>
    </location>
</feature>
<evidence type="ECO:0000256" key="1">
    <source>
        <dbReference type="SAM" id="MobiDB-lite"/>
    </source>
</evidence>
<feature type="compositionally biased region" description="Low complexity" evidence="1">
    <location>
        <begin position="112"/>
        <end position="127"/>
    </location>
</feature>
<keyword evidence="4" id="KW-1185">Reference proteome</keyword>
<dbReference type="AlphaFoldDB" id="A0AAW1QE38"/>
<comment type="caution">
    <text evidence="3">The sequence shown here is derived from an EMBL/GenBank/DDBJ whole genome shotgun (WGS) entry which is preliminary data.</text>
</comment>
<protein>
    <recommendedName>
        <fullName evidence="2">SAP domain-containing protein</fullName>
    </recommendedName>
</protein>
<accession>A0AAW1QE38</accession>
<dbReference type="InterPro" id="IPR027417">
    <property type="entry name" value="P-loop_NTPase"/>
</dbReference>
<dbReference type="SMART" id="SM00513">
    <property type="entry name" value="SAP"/>
    <property type="match status" value="1"/>
</dbReference>
<dbReference type="Pfam" id="PF02037">
    <property type="entry name" value="SAP"/>
    <property type="match status" value="1"/>
</dbReference>
<feature type="compositionally biased region" description="Low complexity" evidence="1">
    <location>
        <begin position="42"/>
        <end position="94"/>
    </location>
</feature>
<dbReference type="PROSITE" id="PS50800">
    <property type="entry name" value="SAP"/>
    <property type="match status" value="1"/>
</dbReference>